<evidence type="ECO:0000256" key="12">
    <source>
        <dbReference type="ARBA" id="ARBA00047880"/>
    </source>
</evidence>
<dbReference type="GO" id="GO:0003919">
    <property type="term" value="F:FMN adenylyltransferase activity"/>
    <property type="evidence" value="ECO:0007669"/>
    <property type="project" value="UniProtKB-UniRule"/>
</dbReference>
<keyword evidence="17" id="KW-1185">Reference proteome</keyword>
<keyword evidence="7 14" id="KW-0547">Nucleotide-binding</keyword>
<sequence length="335" mass="37042">MQVINLQYPVDFNQIPAGPSVLALGFFDGVHQGHQQVVATARRAARAKRAQLAVMTFDQHPSVVFGNADPQHVRYLTTVDQKATLMAEMGVDILYVLHFDRVVGALPPQTFVDQLIVGLHVQTVVAGFDYTYGPKNVANMQHLGEYAQGRFDIIEVPKAVFDDQKISSTRIRKALDAGDIDLANDLLGYQYETAGEVVHGEARGRTLGFPTANVAHGSNARVPGIGTYVTMVQVGDQWVMGMASVGRNVTFGDDRPITVEINLLNFSGDIYGQTVTVRWAHRMRGEVKFASADELVDQLKRDEQETRDYYVAHPFVVTPRLTAVQQQKQSKTEEA</sequence>
<evidence type="ECO:0000256" key="9">
    <source>
        <dbReference type="ARBA" id="ARBA00022827"/>
    </source>
</evidence>
<keyword evidence="9 14" id="KW-0274">FAD</keyword>
<dbReference type="InterPro" id="IPR015865">
    <property type="entry name" value="Riboflavin_kinase_bac/euk"/>
</dbReference>
<dbReference type="SMART" id="SM00904">
    <property type="entry name" value="Flavokinase"/>
    <property type="match status" value="1"/>
</dbReference>
<evidence type="ECO:0000256" key="1">
    <source>
        <dbReference type="ARBA" id="ARBA00004726"/>
    </source>
</evidence>
<comment type="pathway">
    <text evidence="1 14">Cofactor biosynthesis; FAD biosynthesis; FAD from FMN: step 1/1.</text>
</comment>
<keyword evidence="3 14" id="KW-0285">Flavoprotein</keyword>
<dbReference type="PANTHER" id="PTHR22749:SF6">
    <property type="entry name" value="RIBOFLAVIN KINASE"/>
    <property type="match status" value="1"/>
</dbReference>
<evidence type="ECO:0000256" key="8">
    <source>
        <dbReference type="ARBA" id="ARBA00022777"/>
    </source>
</evidence>
<dbReference type="Pfam" id="PF01687">
    <property type="entry name" value="Flavokinase"/>
    <property type="match status" value="1"/>
</dbReference>
<dbReference type="InterPro" id="IPR014729">
    <property type="entry name" value="Rossmann-like_a/b/a_fold"/>
</dbReference>
<dbReference type="GO" id="GO:0006747">
    <property type="term" value="P:FAD biosynthetic process"/>
    <property type="evidence" value="ECO:0007669"/>
    <property type="project" value="UniProtKB-UniRule"/>
</dbReference>
<dbReference type="Gene3D" id="3.40.50.620">
    <property type="entry name" value="HUPs"/>
    <property type="match status" value="1"/>
</dbReference>
<proteinExistence type="inferred from homology"/>
<evidence type="ECO:0000313" key="16">
    <source>
        <dbReference type="EMBL" id="KRO08700.1"/>
    </source>
</evidence>
<dbReference type="AlphaFoldDB" id="A0A0R2M8C5"/>
<evidence type="ECO:0000256" key="3">
    <source>
        <dbReference type="ARBA" id="ARBA00022630"/>
    </source>
</evidence>
<evidence type="ECO:0000256" key="13">
    <source>
        <dbReference type="ARBA" id="ARBA00049494"/>
    </source>
</evidence>
<dbReference type="EC" id="2.7.7.2" evidence="14"/>
<keyword evidence="10 14" id="KW-0067">ATP-binding</keyword>
<dbReference type="EMBL" id="JQCL01000080">
    <property type="protein sequence ID" value="KRO08700.1"/>
    <property type="molecule type" value="Genomic_DNA"/>
</dbReference>
<evidence type="ECO:0000256" key="6">
    <source>
        <dbReference type="ARBA" id="ARBA00022695"/>
    </source>
</evidence>
<accession>A0A0R2M8C5</accession>
<dbReference type="SUPFAM" id="SSF52374">
    <property type="entry name" value="Nucleotidylyl transferase"/>
    <property type="match status" value="1"/>
</dbReference>
<dbReference type="GO" id="GO:0008531">
    <property type="term" value="F:riboflavin kinase activity"/>
    <property type="evidence" value="ECO:0007669"/>
    <property type="project" value="UniProtKB-UniRule"/>
</dbReference>
<comment type="catalytic activity">
    <reaction evidence="12 14">
        <text>riboflavin + ATP = FMN + ADP + H(+)</text>
        <dbReference type="Rhea" id="RHEA:14357"/>
        <dbReference type="ChEBI" id="CHEBI:15378"/>
        <dbReference type="ChEBI" id="CHEBI:30616"/>
        <dbReference type="ChEBI" id="CHEBI:57986"/>
        <dbReference type="ChEBI" id="CHEBI:58210"/>
        <dbReference type="ChEBI" id="CHEBI:456216"/>
        <dbReference type="EC" id="2.7.1.26"/>
    </reaction>
</comment>
<organism evidence="16 17">
    <name type="scientific">Lactiplantibacillus xiangfangensis</name>
    <dbReference type="NCBI Taxonomy" id="942150"/>
    <lineage>
        <taxon>Bacteria</taxon>
        <taxon>Bacillati</taxon>
        <taxon>Bacillota</taxon>
        <taxon>Bacilli</taxon>
        <taxon>Lactobacillales</taxon>
        <taxon>Lactobacillaceae</taxon>
        <taxon>Lactiplantibacillus</taxon>
    </lineage>
</organism>
<evidence type="ECO:0000256" key="7">
    <source>
        <dbReference type="ARBA" id="ARBA00022741"/>
    </source>
</evidence>
<dbReference type="PIRSF" id="PIRSF004491">
    <property type="entry name" value="FAD_Synth"/>
    <property type="match status" value="1"/>
</dbReference>
<protein>
    <recommendedName>
        <fullName evidence="14">Riboflavin biosynthesis protein</fullName>
    </recommendedName>
    <domain>
        <recommendedName>
            <fullName evidence="14">Riboflavin kinase</fullName>
            <ecNumber evidence="14">2.7.1.26</ecNumber>
        </recommendedName>
        <alternativeName>
            <fullName evidence="14">Flavokinase</fullName>
        </alternativeName>
    </domain>
    <domain>
        <recommendedName>
            <fullName evidence="14">FMN adenylyltransferase</fullName>
            <ecNumber evidence="14">2.7.7.2</ecNumber>
        </recommendedName>
        <alternativeName>
            <fullName evidence="14">FAD pyrophosphorylase</fullName>
        </alternativeName>
        <alternativeName>
            <fullName evidence="14">FAD synthase</fullName>
        </alternativeName>
    </domain>
</protein>
<evidence type="ECO:0000256" key="4">
    <source>
        <dbReference type="ARBA" id="ARBA00022643"/>
    </source>
</evidence>
<evidence type="ECO:0000256" key="11">
    <source>
        <dbReference type="ARBA" id="ARBA00023268"/>
    </source>
</evidence>
<keyword evidence="4 14" id="KW-0288">FMN</keyword>
<dbReference type="STRING" id="942150.IV64_GL000795"/>
<dbReference type="InterPro" id="IPR002606">
    <property type="entry name" value="Riboflavin_kinase_bac"/>
</dbReference>
<dbReference type="GO" id="GO:0005524">
    <property type="term" value="F:ATP binding"/>
    <property type="evidence" value="ECO:0007669"/>
    <property type="project" value="UniProtKB-UniRule"/>
</dbReference>
<feature type="domain" description="Riboflavin kinase" evidence="15">
    <location>
        <begin position="186"/>
        <end position="311"/>
    </location>
</feature>
<comment type="catalytic activity">
    <reaction evidence="13 14">
        <text>FMN + ATP + H(+) = FAD + diphosphate</text>
        <dbReference type="Rhea" id="RHEA:17237"/>
        <dbReference type="ChEBI" id="CHEBI:15378"/>
        <dbReference type="ChEBI" id="CHEBI:30616"/>
        <dbReference type="ChEBI" id="CHEBI:33019"/>
        <dbReference type="ChEBI" id="CHEBI:57692"/>
        <dbReference type="ChEBI" id="CHEBI:58210"/>
        <dbReference type="EC" id="2.7.7.2"/>
    </reaction>
</comment>
<dbReference type="NCBIfam" id="TIGR00083">
    <property type="entry name" value="ribF"/>
    <property type="match status" value="1"/>
</dbReference>
<evidence type="ECO:0000313" key="17">
    <source>
        <dbReference type="Proteomes" id="UP000051783"/>
    </source>
</evidence>
<dbReference type="UniPathway" id="UPA00276">
    <property type="reaction ID" value="UER00406"/>
</dbReference>
<dbReference type="GO" id="GO:0009398">
    <property type="term" value="P:FMN biosynthetic process"/>
    <property type="evidence" value="ECO:0007669"/>
    <property type="project" value="UniProtKB-UniRule"/>
</dbReference>
<comment type="pathway">
    <text evidence="2 14">Cofactor biosynthesis; FMN biosynthesis; FMN from riboflavin (ATP route): step 1/1.</text>
</comment>
<dbReference type="CDD" id="cd02064">
    <property type="entry name" value="FAD_synthetase_N"/>
    <property type="match status" value="1"/>
</dbReference>
<dbReference type="OrthoDB" id="9803667at2"/>
<gene>
    <name evidence="16" type="ORF">IV64_GL000795</name>
</gene>
<dbReference type="PANTHER" id="PTHR22749">
    <property type="entry name" value="RIBOFLAVIN KINASE/FMN ADENYLYLTRANSFERASE"/>
    <property type="match status" value="1"/>
</dbReference>
<dbReference type="InterPro" id="IPR023465">
    <property type="entry name" value="Riboflavin_kinase_dom_sf"/>
</dbReference>
<keyword evidence="8 14" id="KW-0418">Kinase</keyword>
<dbReference type="PATRIC" id="fig|942150.3.peg.812"/>
<evidence type="ECO:0000256" key="5">
    <source>
        <dbReference type="ARBA" id="ARBA00022679"/>
    </source>
</evidence>
<dbReference type="GO" id="GO:0009231">
    <property type="term" value="P:riboflavin biosynthetic process"/>
    <property type="evidence" value="ECO:0007669"/>
    <property type="project" value="InterPro"/>
</dbReference>
<comment type="caution">
    <text evidence="16">The sequence shown here is derived from an EMBL/GenBank/DDBJ whole genome shotgun (WGS) entry which is preliminary data.</text>
</comment>
<dbReference type="Pfam" id="PF06574">
    <property type="entry name" value="FAD_syn"/>
    <property type="match status" value="1"/>
</dbReference>
<dbReference type="InterPro" id="IPR023468">
    <property type="entry name" value="Riboflavin_kinase"/>
</dbReference>
<reference evidence="16 17" key="1">
    <citation type="journal article" date="2015" name="Genome Announc.">
        <title>Expanding the biotechnology potential of lactobacilli through comparative genomics of 213 strains and associated genera.</title>
        <authorList>
            <person name="Sun Z."/>
            <person name="Harris H.M."/>
            <person name="McCann A."/>
            <person name="Guo C."/>
            <person name="Argimon S."/>
            <person name="Zhang W."/>
            <person name="Yang X."/>
            <person name="Jeffery I.B."/>
            <person name="Cooney J.C."/>
            <person name="Kagawa T.F."/>
            <person name="Liu W."/>
            <person name="Song Y."/>
            <person name="Salvetti E."/>
            <person name="Wrobel A."/>
            <person name="Rasinkangas P."/>
            <person name="Parkhill J."/>
            <person name="Rea M.C."/>
            <person name="O'Sullivan O."/>
            <person name="Ritari J."/>
            <person name="Douillard F.P."/>
            <person name="Paul Ross R."/>
            <person name="Yang R."/>
            <person name="Briner A.E."/>
            <person name="Felis G.E."/>
            <person name="de Vos W.M."/>
            <person name="Barrangou R."/>
            <person name="Klaenhammer T.R."/>
            <person name="Caufield P.W."/>
            <person name="Cui Y."/>
            <person name="Zhang H."/>
            <person name="O'Toole P.W."/>
        </authorList>
    </citation>
    <scope>NUCLEOTIDE SEQUENCE [LARGE SCALE GENOMIC DNA]</scope>
    <source>
        <strain evidence="16 17">LMG 26013</strain>
    </source>
</reference>
<dbReference type="UniPathway" id="UPA00277">
    <property type="reaction ID" value="UER00407"/>
</dbReference>
<dbReference type="SUPFAM" id="SSF82114">
    <property type="entry name" value="Riboflavin kinase-like"/>
    <property type="match status" value="1"/>
</dbReference>
<keyword evidence="5 14" id="KW-0808">Transferase</keyword>
<keyword evidence="11" id="KW-0511">Multifunctional enzyme</keyword>
<dbReference type="Gene3D" id="2.40.30.30">
    <property type="entry name" value="Riboflavin kinase-like"/>
    <property type="match status" value="1"/>
</dbReference>
<dbReference type="InterPro" id="IPR015864">
    <property type="entry name" value="FAD_synthase"/>
</dbReference>
<name>A0A0R2M8C5_9LACO</name>
<evidence type="ECO:0000259" key="15">
    <source>
        <dbReference type="SMART" id="SM00904"/>
    </source>
</evidence>
<dbReference type="Proteomes" id="UP000051783">
    <property type="component" value="Unassembled WGS sequence"/>
</dbReference>
<dbReference type="RefSeq" id="WP_057707281.1">
    <property type="nucleotide sequence ID" value="NZ_JQCL01000080.1"/>
</dbReference>
<dbReference type="FunFam" id="3.40.50.620:FF:000021">
    <property type="entry name" value="Riboflavin biosynthesis protein"/>
    <property type="match status" value="1"/>
</dbReference>
<evidence type="ECO:0000256" key="14">
    <source>
        <dbReference type="PIRNR" id="PIRNR004491"/>
    </source>
</evidence>
<evidence type="ECO:0000256" key="2">
    <source>
        <dbReference type="ARBA" id="ARBA00005201"/>
    </source>
</evidence>
<dbReference type="EC" id="2.7.1.26" evidence="14"/>
<comment type="similarity">
    <text evidence="14">Belongs to the ribF family.</text>
</comment>
<evidence type="ECO:0000256" key="10">
    <source>
        <dbReference type="ARBA" id="ARBA00022840"/>
    </source>
</evidence>
<keyword evidence="6 14" id="KW-0548">Nucleotidyltransferase</keyword>